<feature type="domain" description="TPM" evidence="2">
    <location>
        <begin position="6"/>
        <end position="88"/>
    </location>
</feature>
<dbReference type="Proteomes" id="UP000694865">
    <property type="component" value="Unplaced"/>
</dbReference>
<dbReference type="Gene3D" id="3.10.310.50">
    <property type="match status" value="1"/>
</dbReference>
<dbReference type="GeneID" id="100376055"/>
<evidence type="ECO:0000313" key="4">
    <source>
        <dbReference type="RefSeq" id="XP_006814858.1"/>
    </source>
</evidence>
<dbReference type="PANTHER" id="PTHR33748">
    <property type="entry name" value="PROTEIN CBG04600"/>
    <property type="match status" value="1"/>
</dbReference>
<evidence type="ECO:0000313" key="3">
    <source>
        <dbReference type="Proteomes" id="UP000694865"/>
    </source>
</evidence>
<dbReference type="RefSeq" id="XP_006814858.1">
    <property type="nucleotide sequence ID" value="XM_006814795.1"/>
</dbReference>
<dbReference type="Pfam" id="PF04536">
    <property type="entry name" value="TPM_phosphatase"/>
    <property type="match status" value="1"/>
</dbReference>
<name>A0ABM0M4B7_SACKO</name>
<evidence type="ECO:0000259" key="2">
    <source>
        <dbReference type="Pfam" id="PF04536"/>
    </source>
</evidence>
<sequence length="151" mass="17530">MSSTKVTSRDLEIASHEFAEFMLEKWNFGQCGNDVVIFVSRDDNQFSLAIGKEARSILTARAVLKIRTEVNGYFHSGDIYTGLHQTVSIFQAVFLHQYEYHGTVSRKLFLIFIGIGVCLFLFLLSQTYHAYRERVMLKPKHERLVWLWGFT</sequence>
<organism evidence="3 4">
    <name type="scientific">Saccoglossus kowalevskii</name>
    <name type="common">Acorn worm</name>
    <dbReference type="NCBI Taxonomy" id="10224"/>
    <lineage>
        <taxon>Eukaryota</taxon>
        <taxon>Metazoa</taxon>
        <taxon>Hemichordata</taxon>
        <taxon>Enteropneusta</taxon>
        <taxon>Harrimaniidae</taxon>
        <taxon>Saccoglossus</taxon>
    </lineage>
</organism>
<evidence type="ECO:0000256" key="1">
    <source>
        <dbReference type="SAM" id="Phobius"/>
    </source>
</evidence>
<feature type="transmembrane region" description="Helical" evidence="1">
    <location>
        <begin position="108"/>
        <end position="131"/>
    </location>
</feature>
<proteinExistence type="predicted"/>
<dbReference type="InterPro" id="IPR007621">
    <property type="entry name" value="TPM_dom"/>
</dbReference>
<keyword evidence="1" id="KW-0472">Membrane</keyword>
<dbReference type="PANTHER" id="PTHR33748:SF5">
    <property type="entry name" value="GROUND-LIKE DOMAIN-CONTAINING PROTEIN"/>
    <property type="match status" value="1"/>
</dbReference>
<keyword evidence="1" id="KW-0812">Transmembrane</keyword>
<accession>A0ABM0M4B7</accession>
<gene>
    <name evidence="4" type="primary">LOC100376055</name>
</gene>
<keyword evidence="3" id="KW-1185">Reference proteome</keyword>
<keyword evidence="1" id="KW-1133">Transmembrane helix</keyword>
<reference evidence="4" key="1">
    <citation type="submission" date="2025-08" db="UniProtKB">
        <authorList>
            <consortium name="RefSeq"/>
        </authorList>
    </citation>
    <scope>IDENTIFICATION</scope>
    <source>
        <tissue evidence="4">Testes</tissue>
    </source>
</reference>
<protein>
    <submittedName>
        <fullName evidence="4">Uncharacterized protein LOC100376055</fullName>
    </submittedName>
</protein>